<dbReference type="AlphaFoldDB" id="Q22LM4"/>
<dbReference type="eggNOG" id="KOG2155">
    <property type="taxonomic scope" value="Eukaryota"/>
</dbReference>
<keyword evidence="2" id="KW-0436">Ligase</keyword>
<dbReference type="SUPFAM" id="SSF56059">
    <property type="entry name" value="Glutathione synthetase ATP-binding domain-like"/>
    <property type="match status" value="1"/>
</dbReference>
<dbReference type="Gene3D" id="3.30.470.20">
    <property type="entry name" value="ATP-grasp fold, B domain"/>
    <property type="match status" value="1"/>
</dbReference>
<dbReference type="GO" id="GO:0016874">
    <property type="term" value="F:ligase activity"/>
    <property type="evidence" value="ECO:0007669"/>
    <property type="project" value="UniProtKB-KW"/>
</dbReference>
<organism evidence="2 3">
    <name type="scientific">Tetrahymena thermophila (strain SB210)</name>
    <dbReference type="NCBI Taxonomy" id="312017"/>
    <lineage>
        <taxon>Eukaryota</taxon>
        <taxon>Sar</taxon>
        <taxon>Alveolata</taxon>
        <taxon>Ciliophora</taxon>
        <taxon>Intramacronucleata</taxon>
        <taxon>Oligohymenophorea</taxon>
        <taxon>Hymenostomatida</taxon>
        <taxon>Tetrahymenina</taxon>
        <taxon>Tetrahymenidae</taxon>
        <taxon>Tetrahymena</taxon>
    </lineage>
</organism>
<dbReference type="GO" id="GO:0005737">
    <property type="term" value="C:cytoplasm"/>
    <property type="evidence" value="ECO:0007669"/>
    <property type="project" value="TreeGrafter"/>
</dbReference>
<dbReference type="EMBL" id="GG662861">
    <property type="protein sequence ID" value="EAR86242.2"/>
    <property type="molecule type" value="Genomic_DNA"/>
</dbReference>
<feature type="domain" description="Tubulin--tyrosine ligase-like protein 12 SET-like" evidence="1">
    <location>
        <begin position="334"/>
        <end position="444"/>
    </location>
</feature>
<dbReference type="PANTHER" id="PTHR46088:SF1">
    <property type="entry name" value="TUBULIN--TYROSINE LIGASE-LIKE PROTEIN 12"/>
    <property type="match status" value="1"/>
</dbReference>
<dbReference type="InterPro" id="IPR057954">
    <property type="entry name" value="SET_TTL12"/>
</dbReference>
<sequence length="827" mass="97889">MQTLLSEKHQAFYNFHKFQLQEGGLPAQLVSVLADKLEKQTFDFAEYFQIQDNQNDDTFQVVASADIQKDSNVFLIDHQLTFKSDELRNILEKDQELVETLKYHLQYFDEKKKIPGLEQPTQKFKGVEEYDSLEIVDPSTYKIPKTTVSVSFFDNQIKSLELVKIMLRELPNLKCLFLNYNPVCEELGFKDTIENEFPQIEILNSKLTSNSGEFGIKYCSYKYNLDKTNKIKTEMIKQLDLSNREVLNMKSFEVFSQFKNLVQLDVRKNDFDTEDKFNKLLQILQNCNKLTSLFIDFEYELKLWDLQEIGKLKEVCPTLEKINERFLSYKKPQENEEDIKFITKNIWKSIGNYYKLGKNEAGETPTWFLNQLQGIAIQHSDTPNLKMIPFQYSPSNSDQDGQEIKSYSIVWPIYNIQAGDLVYRDYLAGFDESKQRSARLTTWFKVPEEYFAKCIQDYKNKLMHQTLMGKNLIKQFKNQEGLIVGKVPSQRPLRVITDYQLVKDNLTLKEFELIEDEQKADVAFLVYNFQNRLKDLMNTHLCNQFPYEQCIIHKAHLAQTVYSTIGQVDWLQQTFNLEYQLSEFIGEYQRRQNTLEDNIWIIKAFDLARSMDMIVTDNLDQIIRQTETLPRLAQKYIQNPLTIQKKKIDLRFMVAVRSIKPLEVYIYKNFVIRSSNNEFTNDYRSRENYETHFTVMNYGGKKMNEILQEEFIKIFEEENPTIKWSDISNKIKSMVKELFIAVSTKYPKMHCENSRSVYGMDVMIENGTYQPKLLEMTFSPDSNRICKYYPSYYNDLFSLIYLNQVIFLYQLIQKTNQQINNIFIEQH</sequence>
<evidence type="ECO:0000259" key="1">
    <source>
        <dbReference type="Pfam" id="PF25556"/>
    </source>
</evidence>
<dbReference type="Gene3D" id="3.80.10.10">
    <property type="entry name" value="Ribonuclease Inhibitor"/>
    <property type="match status" value="1"/>
</dbReference>
<dbReference type="InterPro" id="IPR027749">
    <property type="entry name" value="TTLL12"/>
</dbReference>
<dbReference type="RefSeq" id="XP_976837.2">
    <property type="nucleotide sequence ID" value="XM_971744.2"/>
</dbReference>
<gene>
    <name evidence="2" type="ORF">TTHERM_00702240</name>
</gene>
<evidence type="ECO:0000313" key="3">
    <source>
        <dbReference type="Proteomes" id="UP000009168"/>
    </source>
</evidence>
<proteinExistence type="predicted"/>
<accession>Q22LM4</accession>
<dbReference type="PROSITE" id="PS51221">
    <property type="entry name" value="TTL"/>
    <property type="match status" value="1"/>
</dbReference>
<dbReference type="OrthoDB" id="202825at2759"/>
<dbReference type="HOGENOM" id="CLU_018324_0_0_1"/>
<dbReference type="STRING" id="312017.Q22LM4"/>
<protein>
    <submittedName>
        <fullName evidence="2">Tubulin-tyrosine ligase family protein</fullName>
    </submittedName>
</protein>
<dbReference type="InterPro" id="IPR004344">
    <property type="entry name" value="TTL/TTLL_fam"/>
</dbReference>
<reference evidence="3" key="1">
    <citation type="journal article" date="2006" name="PLoS Biol.">
        <title>Macronuclear genome sequence of the ciliate Tetrahymena thermophila, a model eukaryote.</title>
        <authorList>
            <person name="Eisen J.A."/>
            <person name="Coyne R.S."/>
            <person name="Wu M."/>
            <person name="Wu D."/>
            <person name="Thiagarajan M."/>
            <person name="Wortman J.R."/>
            <person name="Badger J.H."/>
            <person name="Ren Q."/>
            <person name="Amedeo P."/>
            <person name="Jones K.M."/>
            <person name="Tallon L.J."/>
            <person name="Delcher A.L."/>
            <person name="Salzberg S.L."/>
            <person name="Silva J.C."/>
            <person name="Haas B.J."/>
            <person name="Majoros W.H."/>
            <person name="Farzad M."/>
            <person name="Carlton J.M."/>
            <person name="Smith R.K. Jr."/>
            <person name="Garg J."/>
            <person name="Pearlman R.E."/>
            <person name="Karrer K.M."/>
            <person name="Sun L."/>
            <person name="Manning G."/>
            <person name="Elde N.C."/>
            <person name="Turkewitz A.P."/>
            <person name="Asai D.J."/>
            <person name="Wilkes D.E."/>
            <person name="Wang Y."/>
            <person name="Cai H."/>
            <person name="Collins K."/>
            <person name="Stewart B.A."/>
            <person name="Lee S.R."/>
            <person name="Wilamowska K."/>
            <person name="Weinberg Z."/>
            <person name="Ruzzo W.L."/>
            <person name="Wloga D."/>
            <person name="Gaertig J."/>
            <person name="Frankel J."/>
            <person name="Tsao C.-C."/>
            <person name="Gorovsky M.A."/>
            <person name="Keeling P.J."/>
            <person name="Waller R.F."/>
            <person name="Patron N.J."/>
            <person name="Cherry J.M."/>
            <person name="Stover N.A."/>
            <person name="Krieger C.J."/>
            <person name="del Toro C."/>
            <person name="Ryder H.F."/>
            <person name="Williamson S.C."/>
            <person name="Barbeau R.A."/>
            <person name="Hamilton E.P."/>
            <person name="Orias E."/>
        </authorList>
    </citation>
    <scope>NUCLEOTIDE SEQUENCE [LARGE SCALE GENOMIC DNA]</scope>
    <source>
        <strain evidence="3">SB210</strain>
    </source>
</reference>
<dbReference type="GeneID" id="7837912"/>
<dbReference type="Pfam" id="PF03133">
    <property type="entry name" value="TTL"/>
    <property type="match status" value="1"/>
</dbReference>
<dbReference type="KEGG" id="tet:TTHERM_00702240"/>
<dbReference type="PANTHER" id="PTHR46088">
    <property type="entry name" value="TUBULIN--TYROSINE LIGASE-LIKE PROTEIN 12"/>
    <property type="match status" value="1"/>
</dbReference>
<dbReference type="InParanoid" id="Q22LM4"/>
<name>Q22LM4_TETTS</name>
<evidence type="ECO:0000313" key="2">
    <source>
        <dbReference type="EMBL" id="EAR86242.2"/>
    </source>
</evidence>
<dbReference type="SUPFAM" id="SSF52047">
    <property type="entry name" value="RNI-like"/>
    <property type="match status" value="1"/>
</dbReference>
<dbReference type="InterPro" id="IPR032675">
    <property type="entry name" value="LRR_dom_sf"/>
</dbReference>
<dbReference type="Proteomes" id="UP000009168">
    <property type="component" value="Unassembled WGS sequence"/>
</dbReference>
<keyword evidence="3" id="KW-1185">Reference proteome</keyword>
<dbReference type="Pfam" id="PF25556">
    <property type="entry name" value="SET_TTL"/>
    <property type="match status" value="1"/>
</dbReference>